<proteinExistence type="predicted"/>
<accession>A0ABY9E998</accession>
<sequence>MNGFDSDSQWQALLGLWRQQPVQTVVPTAILHWVRRQERRMRLVMLSEWLFGIAVGFHAITTILAKDRPDNTLWLVFVLSMLALAMGFSLVNRRGLWAPLEESARAYVDLALLRLRRKRREVHFCWLFLLIQTVIILGWHLASLYGESPAPLIHDPHKAMLILLGLMGFMVIYSLYIYRRTAREKAALERLQDKYSNSL</sequence>
<keyword evidence="1" id="KW-1133">Transmembrane helix</keyword>
<gene>
    <name evidence="2" type="ORF">M8T91_17125</name>
</gene>
<keyword evidence="1" id="KW-0812">Transmembrane</keyword>
<feature type="transmembrane region" description="Helical" evidence="1">
    <location>
        <begin position="43"/>
        <end position="65"/>
    </location>
</feature>
<evidence type="ECO:0000313" key="2">
    <source>
        <dbReference type="EMBL" id="WKD49588.1"/>
    </source>
</evidence>
<reference evidence="2 3" key="1">
    <citation type="submission" date="2022-05" db="EMBL/GenBank/DDBJ databases">
        <title>Microbulbifer sp. nov., isolated from sponge.</title>
        <authorList>
            <person name="Gao L."/>
        </authorList>
    </citation>
    <scope>NUCLEOTIDE SEQUENCE [LARGE SCALE GENOMIC DNA]</scope>
    <source>
        <strain evidence="2 3">MI-G</strain>
    </source>
</reference>
<organism evidence="2 3">
    <name type="scientific">Microbulbifer spongiae</name>
    <dbReference type="NCBI Taxonomy" id="2944933"/>
    <lineage>
        <taxon>Bacteria</taxon>
        <taxon>Pseudomonadati</taxon>
        <taxon>Pseudomonadota</taxon>
        <taxon>Gammaproteobacteria</taxon>
        <taxon>Cellvibrionales</taxon>
        <taxon>Microbulbiferaceae</taxon>
        <taxon>Microbulbifer</taxon>
    </lineage>
</organism>
<feature type="transmembrane region" description="Helical" evidence="1">
    <location>
        <begin position="158"/>
        <end position="178"/>
    </location>
</feature>
<dbReference type="Proteomes" id="UP001321520">
    <property type="component" value="Chromosome"/>
</dbReference>
<dbReference type="RefSeq" id="WP_301415441.1">
    <property type="nucleotide sequence ID" value="NZ_CP098023.1"/>
</dbReference>
<name>A0ABY9E998_9GAMM</name>
<protein>
    <submittedName>
        <fullName evidence="2">Uncharacterized protein</fullName>
    </submittedName>
</protein>
<feature type="transmembrane region" description="Helical" evidence="1">
    <location>
        <begin position="71"/>
        <end position="91"/>
    </location>
</feature>
<feature type="transmembrane region" description="Helical" evidence="1">
    <location>
        <begin position="124"/>
        <end position="146"/>
    </location>
</feature>
<keyword evidence="3" id="KW-1185">Reference proteome</keyword>
<dbReference type="EMBL" id="CP098023">
    <property type="protein sequence ID" value="WKD49588.1"/>
    <property type="molecule type" value="Genomic_DNA"/>
</dbReference>
<evidence type="ECO:0000313" key="3">
    <source>
        <dbReference type="Proteomes" id="UP001321520"/>
    </source>
</evidence>
<keyword evidence="1" id="KW-0472">Membrane</keyword>
<evidence type="ECO:0000256" key="1">
    <source>
        <dbReference type="SAM" id="Phobius"/>
    </source>
</evidence>